<reference evidence="3 4" key="1">
    <citation type="journal article" date="2024" name="Curr. Microbiol.">
        <title>Luteibacter sahnii sp. nov., A Novel Yellow-Colored Xanthomonadin Pigment Producing Probiotic Bacterium from Healthy Rice Seed Microbiome.</title>
        <authorList>
            <person name="Jaiswal G."/>
            <person name="Rana R."/>
            <person name="Nayak P.K."/>
            <person name="Chouhan R."/>
            <person name="Gandhi S.G."/>
            <person name="Patel H.K."/>
            <person name="Patil P.B."/>
        </authorList>
    </citation>
    <scope>NUCLEOTIDE SEQUENCE [LARGE SCALE GENOMIC DNA]</scope>
    <source>
        <strain evidence="3 4">PPL201</strain>
    </source>
</reference>
<sequence>MCTFFRRQRIALLILFLSSPSNAGTVSIQTVGVDEGNVTALLEASVQRSIDAMRALIGQTHAGTYIARRWESIETHMREAPIARFEYRFQTAGQPRLKVYHAMGGKPLGLVAREAFEGSSPLRTPDSPDSDFEWTDEAEARFQSVRPSDGELAAAEDADTVFYTGFDDLDVRAPFRSPSGSVMEAFWHEGRYHALDPEYKALRAIEDDLRNGVVARGGEIRGMVSTGACTTCRASARQLAAHFDVDIHMTQIFGSVPRAQRDALVASGRARLKGLKLVDAMTDRSLLAADVLADARAVQVRRNLNPSALNRVIKGVPWSGHALQLAAPRLPRISETSTASDESPSLPSDTPHAAPPEC</sequence>
<proteinExistence type="predicted"/>
<dbReference type="RefSeq" id="WP_320551179.1">
    <property type="nucleotide sequence ID" value="NZ_JAQLOK010000002.1"/>
</dbReference>
<organism evidence="3 4">
    <name type="scientific">Luteibacter sahnii</name>
    <dbReference type="NCBI Taxonomy" id="3021977"/>
    <lineage>
        <taxon>Bacteria</taxon>
        <taxon>Pseudomonadati</taxon>
        <taxon>Pseudomonadota</taxon>
        <taxon>Gammaproteobacteria</taxon>
        <taxon>Lysobacterales</taxon>
        <taxon>Rhodanobacteraceae</taxon>
        <taxon>Luteibacter</taxon>
    </lineage>
</organism>
<evidence type="ECO:0000256" key="1">
    <source>
        <dbReference type="SAM" id="MobiDB-lite"/>
    </source>
</evidence>
<dbReference type="Proteomes" id="UP001528850">
    <property type="component" value="Unassembled WGS sequence"/>
</dbReference>
<keyword evidence="4" id="KW-1185">Reference proteome</keyword>
<evidence type="ECO:0000313" key="3">
    <source>
        <dbReference type="EMBL" id="MDF4023369.1"/>
    </source>
</evidence>
<feature type="chain" id="PRO_5045570573" description="DUF2066 domain-containing protein" evidence="2">
    <location>
        <begin position="24"/>
        <end position="358"/>
    </location>
</feature>
<comment type="caution">
    <text evidence="3">The sequence shown here is derived from an EMBL/GenBank/DDBJ whole genome shotgun (WGS) entry which is preliminary data.</text>
</comment>
<feature type="signal peptide" evidence="2">
    <location>
        <begin position="1"/>
        <end position="23"/>
    </location>
</feature>
<evidence type="ECO:0000256" key="2">
    <source>
        <dbReference type="SAM" id="SignalP"/>
    </source>
</evidence>
<keyword evidence="2" id="KW-0732">Signal</keyword>
<accession>A0ABT6B5W5</accession>
<feature type="region of interest" description="Disordered" evidence="1">
    <location>
        <begin position="330"/>
        <end position="358"/>
    </location>
</feature>
<evidence type="ECO:0008006" key="5">
    <source>
        <dbReference type="Google" id="ProtNLM"/>
    </source>
</evidence>
<feature type="compositionally biased region" description="Polar residues" evidence="1">
    <location>
        <begin position="334"/>
        <end position="348"/>
    </location>
</feature>
<protein>
    <recommendedName>
        <fullName evidence="5">DUF2066 domain-containing protein</fullName>
    </recommendedName>
</protein>
<gene>
    <name evidence="3" type="ORF">P3W24_00070</name>
</gene>
<dbReference type="EMBL" id="JARJJS010000001">
    <property type="protein sequence ID" value="MDF4023369.1"/>
    <property type="molecule type" value="Genomic_DNA"/>
</dbReference>
<name>A0ABT6B5W5_9GAMM</name>
<evidence type="ECO:0000313" key="4">
    <source>
        <dbReference type="Proteomes" id="UP001528850"/>
    </source>
</evidence>